<feature type="compositionally biased region" description="Low complexity" evidence="1">
    <location>
        <begin position="681"/>
        <end position="696"/>
    </location>
</feature>
<evidence type="ECO:0000256" key="1">
    <source>
        <dbReference type="SAM" id="MobiDB-lite"/>
    </source>
</evidence>
<feature type="region of interest" description="Disordered" evidence="1">
    <location>
        <begin position="767"/>
        <end position="818"/>
    </location>
</feature>
<feature type="compositionally biased region" description="Basic and acidic residues" evidence="1">
    <location>
        <begin position="482"/>
        <end position="491"/>
    </location>
</feature>
<feature type="compositionally biased region" description="Acidic residues" evidence="1">
    <location>
        <begin position="24"/>
        <end position="45"/>
    </location>
</feature>
<feature type="region of interest" description="Disordered" evidence="1">
    <location>
        <begin position="173"/>
        <end position="516"/>
    </location>
</feature>
<feature type="compositionally biased region" description="Polar residues" evidence="1">
    <location>
        <begin position="399"/>
        <end position="409"/>
    </location>
</feature>
<feature type="compositionally biased region" description="Low complexity" evidence="1">
    <location>
        <begin position="625"/>
        <end position="642"/>
    </location>
</feature>
<feature type="compositionally biased region" description="Basic and acidic residues" evidence="1">
    <location>
        <begin position="439"/>
        <end position="449"/>
    </location>
</feature>
<dbReference type="InParanoid" id="K0KV42"/>
<feature type="compositionally biased region" description="Acidic residues" evidence="1">
    <location>
        <begin position="129"/>
        <end position="142"/>
    </location>
</feature>
<dbReference type="Proteomes" id="UP000009328">
    <property type="component" value="Unassembled WGS sequence"/>
</dbReference>
<name>K0KV42_WICCF</name>
<dbReference type="InterPro" id="IPR026248">
    <property type="entry name" value="Fyv8"/>
</dbReference>
<feature type="region of interest" description="Disordered" evidence="1">
    <location>
        <begin position="528"/>
        <end position="710"/>
    </location>
</feature>
<evidence type="ECO:0000313" key="3">
    <source>
        <dbReference type="Proteomes" id="UP000009328"/>
    </source>
</evidence>
<proteinExistence type="predicted"/>
<feature type="compositionally biased region" description="Acidic residues" evidence="1">
    <location>
        <begin position="109"/>
        <end position="121"/>
    </location>
</feature>
<dbReference type="eggNOG" id="ENOG502QPM9">
    <property type="taxonomic scope" value="Eukaryota"/>
</dbReference>
<feature type="compositionally biased region" description="Polar residues" evidence="1">
    <location>
        <begin position="781"/>
        <end position="801"/>
    </location>
</feature>
<feature type="compositionally biased region" description="Basic and acidic residues" evidence="1">
    <location>
        <begin position="216"/>
        <end position="230"/>
    </location>
</feature>
<accession>K0KV42</accession>
<feature type="compositionally biased region" description="Polar residues" evidence="1">
    <location>
        <begin position="145"/>
        <end position="156"/>
    </location>
</feature>
<evidence type="ECO:0000313" key="2">
    <source>
        <dbReference type="EMBL" id="CCH45038.1"/>
    </source>
</evidence>
<dbReference type="PRINTS" id="PR02076">
    <property type="entry name" value="PROTEINFYV8"/>
</dbReference>
<feature type="compositionally biased region" description="Polar residues" evidence="1">
    <location>
        <begin position="658"/>
        <end position="680"/>
    </location>
</feature>
<feature type="compositionally biased region" description="Basic and acidic residues" evidence="1">
    <location>
        <begin position="237"/>
        <end position="253"/>
    </location>
</feature>
<organism evidence="2 3">
    <name type="scientific">Wickerhamomyces ciferrii (strain ATCC 14091 / BCRC 22168 / CBS 111 / JCM 3599 / NBRC 0793 / NRRL Y-1031 F-60-10)</name>
    <name type="common">Yeast</name>
    <name type="synonym">Pichia ciferrii</name>
    <dbReference type="NCBI Taxonomy" id="1206466"/>
    <lineage>
        <taxon>Eukaryota</taxon>
        <taxon>Fungi</taxon>
        <taxon>Dikarya</taxon>
        <taxon>Ascomycota</taxon>
        <taxon>Saccharomycotina</taxon>
        <taxon>Saccharomycetes</taxon>
        <taxon>Phaffomycetales</taxon>
        <taxon>Wickerhamomycetaceae</taxon>
        <taxon>Wickerhamomyces</taxon>
    </lineage>
</organism>
<keyword evidence="3" id="KW-1185">Reference proteome</keyword>
<dbReference type="EMBL" id="CAIF01000178">
    <property type="protein sequence ID" value="CCH45038.1"/>
    <property type="molecule type" value="Genomic_DNA"/>
</dbReference>
<feature type="compositionally biased region" description="Low complexity" evidence="1">
    <location>
        <begin position="802"/>
        <end position="811"/>
    </location>
</feature>
<reference evidence="2 3" key="1">
    <citation type="journal article" date="2012" name="Eukaryot. Cell">
        <title>Draft genome sequence of Wickerhamomyces ciferrii NRRL Y-1031 F-60-10.</title>
        <authorList>
            <person name="Schneider J."/>
            <person name="Andrea H."/>
            <person name="Blom J."/>
            <person name="Jaenicke S."/>
            <person name="Ruckert C."/>
            <person name="Schorsch C."/>
            <person name="Szczepanowski R."/>
            <person name="Farwick M."/>
            <person name="Goesmann A."/>
            <person name="Puhler A."/>
            <person name="Schaffer S."/>
            <person name="Tauch A."/>
            <person name="Kohler T."/>
            <person name="Brinkrolf K."/>
        </authorList>
    </citation>
    <scope>NUCLEOTIDE SEQUENCE [LARGE SCALE GENOMIC DNA]</scope>
    <source>
        <strain evidence="3">ATCC 14091 / BCRC 22168 / CBS 111 / JCM 3599 / NBRC 0793 / NRRL Y-1031 F-60-10</strain>
    </source>
</reference>
<feature type="compositionally biased region" description="Acidic residues" evidence="1">
    <location>
        <begin position="604"/>
        <end position="613"/>
    </location>
</feature>
<dbReference type="AlphaFoldDB" id="K0KV42"/>
<dbReference type="FunCoup" id="K0KV42">
    <property type="interactions" value="117"/>
</dbReference>
<feature type="compositionally biased region" description="Polar residues" evidence="1">
    <location>
        <begin position="261"/>
        <end position="280"/>
    </location>
</feature>
<feature type="compositionally biased region" description="Pro residues" evidence="1">
    <location>
        <begin position="47"/>
        <end position="56"/>
    </location>
</feature>
<comment type="caution">
    <text evidence="2">The sequence shown here is derived from an EMBL/GenBank/DDBJ whole genome shotgun (WGS) entry which is preliminary data.</text>
</comment>
<gene>
    <name evidence="2" type="ORF">BN7_4616</name>
</gene>
<feature type="compositionally biased region" description="Polar residues" evidence="1">
    <location>
        <begin position="528"/>
        <end position="549"/>
    </location>
</feature>
<feature type="compositionally biased region" description="Basic and acidic residues" evidence="1">
    <location>
        <begin position="174"/>
        <end position="183"/>
    </location>
</feature>
<feature type="compositionally biased region" description="Basic and acidic residues" evidence="1">
    <location>
        <begin position="767"/>
        <end position="780"/>
    </location>
</feature>
<feature type="region of interest" description="Disordered" evidence="1">
    <location>
        <begin position="1"/>
        <end position="156"/>
    </location>
</feature>
<feature type="compositionally biased region" description="Low complexity" evidence="1">
    <location>
        <begin position="184"/>
        <end position="193"/>
    </location>
</feature>
<feature type="compositionally biased region" description="Polar residues" evidence="1">
    <location>
        <begin position="593"/>
        <end position="602"/>
    </location>
</feature>
<feature type="compositionally biased region" description="Low complexity" evidence="1">
    <location>
        <begin position="452"/>
        <end position="462"/>
    </location>
</feature>
<feature type="compositionally biased region" description="Basic and acidic residues" evidence="1">
    <location>
        <begin position="58"/>
        <end position="80"/>
    </location>
</feature>
<sequence length="1004" mass="113628">MSFEDKVQRKKSTRWVRASTANYDGDDWGDDDWVEEEYYEDEDQEVPPVPQLPPIPTEHLKQYQDSQKNDDEKNVQLHEEPYDDDFNDDANSFDGDGTPQINTNQFQDIDLDAQEEEEEEEPKERDEYVDMLNNEDSEDDEDYKPQSSSRFQPVIQSPIESRFDLKLESPNLEKSVEPVEHVEPVQPVQPVDELPSKTPIEETIEATSSSFQPFPEETHLSTVDHQKEETPVYEEPQSEKPLETESITQKDQESIDELVNDSVTSEPTGSHFQPFPSTNSDYDDHSKEEIESENDLIPQIEDSEDEEYIPTSNRFKSSFLEESKPEPHSVERSPSVESFSKANYQDNLSSVSPIEHRSKSPANDTDDSIQEIGSKNIEPAQISQISSEPVDKIHDDSSQEQISNDQLEPSYSLKVPSIPPVPEPKHHLYEEPQQVQQHIPEDPQSRDEESIQQEQEPQPSDSRSLRVPTNFGADYSDVSDTDTLHIQHPDDPGSPSIEEIRRELSNTSIQDGSKDDYFKDHAYLSSIINTPDLNDNSGAFESQQHNNNHIPEPQTIESEPIPVESTPEPFVEEKSPEVQEISPEQRGSDAPRTLSQYYSSVNDYFDDYADSSDNENNLKPRDSRALSVRSSGSLSTGSFSIKSESRYRYSKVSDRDSTLNQLENRSMSSFIPDTVSETGNEPQQPEQHPGQGQQQQARGKDGNLNPTLSVNFGHWRPDTDSFRDQFISGTAPPLPSLDNYTRNSMGEIIEDRGSIIETKDKELNKSNDELSNIPHEHDESSISLDNTVSTSDTDSVHLSTPDNDSNNNNDNVDNKNKSLGASYQTESKTSLPFHIPLNTTDTNLSNDGQYFHEKLGVTNTNLPTLHENKSSDTISKLNITKISGNKNTNYNMKQISGINDTEKRIQRYREARIEETNLTLGLEEWLLHSKNSPNISNYKSNVGNLHVAKAYADASTTAKKHNITNNMGSFLHKRRVFQDTSSSAQSLAKGIFTRGKKMLKNNDN</sequence>
<feature type="compositionally biased region" description="Polar residues" evidence="1">
    <location>
        <begin position="335"/>
        <end position="352"/>
    </location>
</feature>
<feature type="compositionally biased region" description="Basic and acidic residues" evidence="1">
    <location>
        <begin position="643"/>
        <end position="657"/>
    </location>
</feature>
<dbReference type="HOGENOM" id="CLU_299013_0_0_1"/>
<feature type="compositionally biased region" description="Basic and acidic residues" evidence="1">
    <location>
        <begin position="319"/>
        <end position="331"/>
    </location>
</feature>
<protein>
    <submittedName>
        <fullName evidence="2">Muscle M-line assembly protein unc-89</fullName>
    </submittedName>
</protein>